<dbReference type="AlphaFoldDB" id="A0A4U6WI96"/>
<keyword evidence="1" id="KW-0732">Signal</keyword>
<accession>A0A4U6WI96</accession>
<keyword evidence="3" id="KW-1185">Reference proteome</keyword>
<evidence type="ECO:0000256" key="1">
    <source>
        <dbReference type="SAM" id="SignalP"/>
    </source>
</evidence>
<gene>
    <name evidence="2" type="ORF">SEVIR_1G067566v2</name>
</gene>
<feature type="signal peptide" evidence="1">
    <location>
        <begin position="1"/>
        <end position="21"/>
    </location>
</feature>
<organism evidence="2 3">
    <name type="scientific">Setaria viridis</name>
    <name type="common">Green bristlegrass</name>
    <name type="synonym">Setaria italica subsp. viridis</name>
    <dbReference type="NCBI Taxonomy" id="4556"/>
    <lineage>
        <taxon>Eukaryota</taxon>
        <taxon>Viridiplantae</taxon>
        <taxon>Streptophyta</taxon>
        <taxon>Embryophyta</taxon>
        <taxon>Tracheophyta</taxon>
        <taxon>Spermatophyta</taxon>
        <taxon>Magnoliopsida</taxon>
        <taxon>Liliopsida</taxon>
        <taxon>Poales</taxon>
        <taxon>Poaceae</taxon>
        <taxon>PACMAD clade</taxon>
        <taxon>Panicoideae</taxon>
        <taxon>Panicodae</taxon>
        <taxon>Paniceae</taxon>
        <taxon>Cenchrinae</taxon>
        <taxon>Setaria</taxon>
    </lineage>
</organism>
<reference evidence="2" key="1">
    <citation type="submission" date="2019-03" db="EMBL/GenBank/DDBJ databases">
        <title>WGS assembly of Setaria viridis.</title>
        <authorList>
            <person name="Huang P."/>
            <person name="Jenkins J."/>
            <person name="Grimwood J."/>
            <person name="Barry K."/>
            <person name="Healey A."/>
            <person name="Mamidi S."/>
            <person name="Sreedasyam A."/>
            <person name="Shu S."/>
            <person name="Feldman M."/>
            <person name="Wu J."/>
            <person name="Yu Y."/>
            <person name="Chen C."/>
            <person name="Johnson J."/>
            <person name="Rokhsar D."/>
            <person name="Baxter I."/>
            <person name="Schmutz J."/>
            <person name="Brutnell T."/>
            <person name="Kellogg E."/>
        </authorList>
    </citation>
    <scope>NUCLEOTIDE SEQUENCE [LARGE SCALE GENOMIC DNA]</scope>
</reference>
<dbReference type="Proteomes" id="UP000298652">
    <property type="component" value="Chromosome 1"/>
</dbReference>
<feature type="chain" id="PRO_5020307907" evidence="1">
    <location>
        <begin position="22"/>
        <end position="34"/>
    </location>
</feature>
<dbReference type="Gramene" id="TKW37737">
    <property type="protein sequence ID" value="TKW37737"/>
    <property type="gene ID" value="SEVIR_1G067566v2"/>
</dbReference>
<name>A0A4U6WI96_SETVI</name>
<proteinExistence type="predicted"/>
<evidence type="ECO:0000313" key="2">
    <source>
        <dbReference type="EMBL" id="TKW37737.1"/>
    </source>
</evidence>
<protein>
    <submittedName>
        <fullName evidence="2">Uncharacterized protein</fullName>
    </submittedName>
</protein>
<sequence length="34" mass="3960">MLILLWRILAGQSLVVKQIEAKYYGQAKKLVWQA</sequence>
<evidence type="ECO:0000313" key="3">
    <source>
        <dbReference type="Proteomes" id="UP000298652"/>
    </source>
</evidence>
<dbReference type="EMBL" id="CM016552">
    <property type="protein sequence ID" value="TKW37737.1"/>
    <property type="molecule type" value="Genomic_DNA"/>
</dbReference>